<name>A0A1H1AT23_9ACTN</name>
<dbReference type="STRING" id="35622.SAMN04489764_0643"/>
<reference evidence="2 3" key="1">
    <citation type="submission" date="2016-10" db="EMBL/GenBank/DDBJ databases">
        <authorList>
            <person name="de Groot N.N."/>
        </authorList>
    </citation>
    <scope>NUCLEOTIDE SEQUENCE [LARGE SCALE GENOMIC DNA]</scope>
    <source>
        <strain evidence="2 3">DSM 43794</strain>
    </source>
</reference>
<feature type="compositionally biased region" description="Pro residues" evidence="1">
    <location>
        <begin position="138"/>
        <end position="148"/>
    </location>
</feature>
<proteinExistence type="predicted"/>
<dbReference type="RefSeq" id="WP_093257605.1">
    <property type="nucleotide sequence ID" value="NZ_FNKK01000002.1"/>
</dbReference>
<evidence type="ECO:0000256" key="1">
    <source>
        <dbReference type="SAM" id="MobiDB-lite"/>
    </source>
</evidence>
<evidence type="ECO:0000313" key="3">
    <source>
        <dbReference type="Proteomes" id="UP000217103"/>
    </source>
</evidence>
<accession>A0A1H1AT23</accession>
<feature type="region of interest" description="Disordered" evidence="1">
    <location>
        <begin position="122"/>
        <end position="151"/>
    </location>
</feature>
<sequence length="451" mass="46216">MGSGWKPIKIYKTLDGVGIGKPTREQVESMLNSTDPDAVESAGRSLVKAAELLNGTGQDAGLRGALRKAAEDLAEAWSGPAAAKAQEALRSLYATTDSLGEAMRATGEPLQEYAGRLRHYRANMPGQSTSNSDARPGEPAPSPGPPPVTDEHFQEHLRRLNSEVIGLNARLPDGVAYDLPQIGSYAIELPDAPPIDTGSDPDLPVTVDDVAWSGSASATYTGGTGPYGTAGPEGDPSTLTPPGEGGNSDAPGIDIGENGEVPSVIGDDTRLSGTPVVPTGPSIVPPVLTTAPTSPTPTVTPPLMANVLPPTGVIGAENRNEGKDTHSRNAEYRNTEHQDADLPTLGITQDVGSTGTGNTETGIPRGNWTGFGGPRTGYGSGGDNVTAPPLIGAGRETGGEIRPFPFMPMMGGMGAGGAGGGGGGEHDRTFFHSEPEAWRFSDSEAGSGRIG</sequence>
<dbReference type="Proteomes" id="UP000217103">
    <property type="component" value="Unassembled WGS sequence"/>
</dbReference>
<dbReference type="AlphaFoldDB" id="A0A1H1AT23"/>
<dbReference type="Gene3D" id="1.20.1260.20">
    <property type="entry name" value="PPE superfamily"/>
    <property type="match status" value="1"/>
</dbReference>
<dbReference type="EMBL" id="FNKK01000002">
    <property type="protein sequence ID" value="SDQ42877.1"/>
    <property type="molecule type" value="Genomic_DNA"/>
</dbReference>
<keyword evidence="3" id="KW-1185">Reference proteome</keyword>
<dbReference type="OrthoDB" id="3543478at2"/>
<evidence type="ECO:0008006" key="4">
    <source>
        <dbReference type="Google" id="ProtNLM"/>
    </source>
</evidence>
<evidence type="ECO:0000313" key="2">
    <source>
        <dbReference type="EMBL" id="SDQ42877.1"/>
    </source>
</evidence>
<organism evidence="2 3">
    <name type="scientific">Thermostaphylospora chromogena</name>
    <dbReference type="NCBI Taxonomy" id="35622"/>
    <lineage>
        <taxon>Bacteria</taxon>
        <taxon>Bacillati</taxon>
        <taxon>Actinomycetota</taxon>
        <taxon>Actinomycetes</taxon>
        <taxon>Streptosporangiales</taxon>
        <taxon>Thermomonosporaceae</taxon>
        <taxon>Thermostaphylospora</taxon>
    </lineage>
</organism>
<protein>
    <recommendedName>
        <fullName evidence="4">PPE family protein</fullName>
    </recommendedName>
</protein>
<dbReference type="InterPro" id="IPR038332">
    <property type="entry name" value="PPE_sf"/>
</dbReference>
<feature type="region of interest" description="Disordered" evidence="1">
    <location>
        <begin position="222"/>
        <end position="248"/>
    </location>
</feature>
<gene>
    <name evidence="2" type="ORF">SAMN04489764_0643</name>
</gene>